<protein>
    <submittedName>
        <fullName evidence="2">ABC transporter substrate-binding protein</fullName>
    </submittedName>
</protein>
<name>A0ABN5FD36_9PROT</name>
<dbReference type="EMBL" id="CP024199">
    <property type="protein sequence ID" value="AUG51974.1"/>
    <property type="molecule type" value="Genomic_DNA"/>
</dbReference>
<accession>A0ABN5FD36</accession>
<dbReference type="PANTHER" id="PTHR42779">
    <property type="entry name" value="PROTEIN YNJB"/>
    <property type="match status" value="1"/>
</dbReference>
<dbReference type="SUPFAM" id="SSF53850">
    <property type="entry name" value="Periplasmic binding protein-like II"/>
    <property type="match status" value="1"/>
</dbReference>
<keyword evidence="1" id="KW-0732">Signal</keyword>
<dbReference type="Gene3D" id="3.40.190.10">
    <property type="entry name" value="Periplasmic binding protein-like II"/>
    <property type="match status" value="2"/>
</dbReference>
<organism evidence="2 3">
    <name type="scientific">Thalassospira marina</name>
    <dbReference type="NCBI Taxonomy" id="2048283"/>
    <lineage>
        <taxon>Bacteria</taxon>
        <taxon>Pseudomonadati</taxon>
        <taxon>Pseudomonadota</taxon>
        <taxon>Alphaproteobacteria</taxon>
        <taxon>Rhodospirillales</taxon>
        <taxon>Thalassospiraceae</taxon>
        <taxon>Thalassospira</taxon>
    </lineage>
</organism>
<sequence length="413" mass="44816">MSKTVTLARLLAASLLGGAVALAALPASADPAPDMKNWDAVVKQAQGQTVYWYAWGGEPRINDYIAWAGKQVQERYGVTVKQVKLADTADAVSKVVSEKAAGKNDGGAVDMIWINGENFAAMKRNGLLFGPWVEQTPNFKYVDVTGKPTTVNDFTVPTDGLEAPWGMAQLSFFDDTSRVETAPRSAQELLAWLQNHPGRFTYPQPPDYMGSSFLKQVLTELVADPAVLQKPASKADTQKVLAPLWTYLAKLQPVLWREGKAYPANGAALRAMMADNEIDIGFSFSAAEVSAAIANFELPDTVRSFVFDGGTLGNTNFVAIPFNASAKAGAVVLADFLMSPQAQLRKQNPEIWGSFTVLDMNKIPDADRKAFDALNLGVATLSPAEMGNVLPEPHPSWMELVESEWQKRFGVAQ</sequence>
<gene>
    <name evidence="2" type="ORF">CSC3H3_04005</name>
</gene>
<proteinExistence type="predicted"/>
<evidence type="ECO:0000313" key="3">
    <source>
        <dbReference type="Proteomes" id="UP000233458"/>
    </source>
</evidence>
<dbReference type="PIRSF" id="PIRSF029172">
    <property type="entry name" value="UCP029172_ABC_sbc_YnjB"/>
    <property type="match status" value="1"/>
</dbReference>
<evidence type="ECO:0000256" key="1">
    <source>
        <dbReference type="SAM" id="SignalP"/>
    </source>
</evidence>
<dbReference type="Pfam" id="PF13416">
    <property type="entry name" value="SBP_bac_8"/>
    <property type="match status" value="1"/>
</dbReference>
<keyword evidence="3" id="KW-1185">Reference proteome</keyword>
<feature type="signal peptide" evidence="1">
    <location>
        <begin position="1"/>
        <end position="29"/>
    </location>
</feature>
<dbReference type="InterPro" id="IPR006059">
    <property type="entry name" value="SBP"/>
</dbReference>
<dbReference type="NCBIfam" id="NF008633">
    <property type="entry name" value="PRK11622.1"/>
    <property type="match status" value="1"/>
</dbReference>
<reference evidence="2 3" key="1">
    <citation type="submission" date="2017-10" db="EMBL/GenBank/DDBJ databases">
        <title>Biodiversity and function of Thalassospira species in the particle-attached aromatic-hydrocarbon-degrading consortia from the surface seawater of the China South Sea.</title>
        <authorList>
            <person name="Dong C."/>
            <person name="Liu R."/>
            <person name="Shao Z."/>
        </authorList>
    </citation>
    <scope>NUCLEOTIDE SEQUENCE [LARGE SCALE GENOMIC DNA]</scope>
    <source>
        <strain evidence="2 3">CSC3H3</strain>
    </source>
</reference>
<dbReference type="PANTHER" id="PTHR42779:SF1">
    <property type="entry name" value="PROTEIN YNJB"/>
    <property type="match status" value="1"/>
</dbReference>
<dbReference type="RefSeq" id="WP_101283871.1">
    <property type="nucleotide sequence ID" value="NZ_CP024199.1"/>
</dbReference>
<dbReference type="Proteomes" id="UP000233458">
    <property type="component" value="Chromosome"/>
</dbReference>
<evidence type="ECO:0000313" key="2">
    <source>
        <dbReference type="EMBL" id="AUG51974.1"/>
    </source>
</evidence>
<feature type="chain" id="PRO_5045862236" evidence="1">
    <location>
        <begin position="30"/>
        <end position="413"/>
    </location>
</feature>
<dbReference type="InterPro" id="IPR027020">
    <property type="entry name" value="YnjB"/>
</dbReference>